<dbReference type="RefSeq" id="WP_009161673.1">
    <property type="nucleotide sequence ID" value="NZ_KB290974.1"/>
</dbReference>
<feature type="domain" description="DUF6249" evidence="3">
    <location>
        <begin position="104"/>
        <end position="208"/>
    </location>
</feature>
<accession>L1NII9</accession>
<dbReference type="InterPro" id="IPR046216">
    <property type="entry name" value="DUF6249"/>
</dbReference>
<protein>
    <recommendedName>
        <fullName evidence="3">DUF6249 domain-containing protein</fullName>
    </recommendedName>
</protein>
<dbReference type="OrthoDB" id="1082891at2"/>
<name>L1NII9_9BACT</name>
<organism evidence="4 5">
    <name type="scientific">Hoylesella saccharolytica F0055</name>
    <dbReference type="NCBI Taxonomy" id="1127699"/>
    <lineage>
        <taxon>Bacteria</taxon>
        <taxon>Pseudomonadati</taxon>
        <taxon>Bacteroidota</taxon>
        <taxon>Bacteroidia</taxon>
        <taxon>Bacteroidales</taxon>
        <taxon>Prevotellaceae</taxon>
        <taxon>Hoylesella</taxon>
    </lineage>
</organism>
<evidence type="ECO:0000256" key="1">
    <source>
        <dbReference type="SAM" id="Phobius"/>
    </source>
</evidence>
<dbReference type="EMBL" id="AMEP01000042">
    <property type="protein sequence ID" value="EKY03085.1"/>
    <property type="molecule type" value="Genomic_DNA"/>
</dbReference>
<evidence type="ECO:0000313" key="4">
    <source>
        <dbReference type="EMBL" id="EKY03085.1"/>
    </source>
</evidence>
<feature type="signal peptide" evidence="2">
    <location>
        <begin position="1"/>
        <end position="21"/>
    </location>
</feature>
<feature type="transmembrane region" description="Helical" evidence="1">
    <location>
        <begin position="97"/>
        <end position="126"/>
    </location>
</feature>
<sequence>MKYYFFAICMLLFLGVSNANAGSKHRHTPRSNKVVTVKDTASVGIEAYSDTTGVAVKTATDTVNIVNTSSSDEGVPYHHSDPFDFISGMVKLGDSGVFVAILCIMFALLFLLAPFIVVAILIYFLIKRHNDKVKLTEKSIETGTPLPSNGKLGGAKDADEILWRKGINNVAVGLGLALMFWMFDTEMLVGIGLLILCYGLGQMYMARSSANKKNNRQDF</sequence>
<gene>
    <name evidence="4" type="ORF">HMPREF9151_00504</name>
</gene>
<dbReference type="AlphaFoldDB" id="L1NII9"/>
<reference evidence="4 5" key="1">
    <citation type="submission" date="2012-05" db="EMBL/GenBank/DDBJ databases">
        <authorList>
            <person name="Weinstock G."/>
            <person name="Sodergren E."/>
            <person name="Lobos E.A."/>
            <person name="Fulton L."/>
            <person name="Fulton R."/>
            <person name="Courtney L."/>
            <person name="Fronick C."/>
            <person name="O'Laughlin M."/>
            <person name="Godfrey J."/>
            <person name="Wilson R.M."/>
            <person name="Miner T."/>
            <person name="Farmer C."/>
            <person name="Delehaunty K."/>
            <person name="Cordes M."/>
            <person name="Minx P."/>
            <person name="Tomlinson C."/>
            <person name="Chen J."/>
            <person name="Wollam A."/>
            <person name="Pepin K.H."/>
            <person name="Bhonagiri V."/>
            <person name="Zhang X."/>
            <person name="Suruliraj S."/>
            <person name="Warren W."/>
            <person name="Mitreva M."/>
            <person name="Mardis E.R."/>
            <person name="Wilson R.K."/>
        </authorList>
    </citation>
    <scope>NUCLEOTIDE SEQUENCE [LARGE SCALE GENOMIC DNA]</scope>
    <source>
        <strain evidence="4 5">F0055</strain>
    </source>
</reference>
<keyword evidence="1" id="KW-0812">Transmembrane</keyword>
<dbReference type="HOGENOM" id="CLU_093833_0_0_10"/>
<keyword evidence="2" id="KW-0732">Signal</keyword>
<feature type="chain" id="PRO_5003954475" description="DUF6249 domain-containing protein" evidence="2">
    <location>
        <begin position="22"/>
        <end position="219"/>
    </location>
</feature>
<evidence type="ECO:0000256" key="2">
    <source>
        <dbReference type="SAM" id="SignalP"/>
    </source>
</evidence>
<feature type="transmembrane region" description="Helical" evidence="1">
    <location>
        <begin position="166"/>
        <end position="183"/>
    </location>
</feature>
<dbReference type="STRING" id="1127699.HMPREF9151_00504"/>
<evidence type="ECO:0000259" key="3">
    <source>
        <dbReference type="Pfam" id="PF19762"/>
    </source>
</evidence>
<feature type="transmembrane region" description="Helical" evidence="1">
    <location>
        <begin position="189"/>
        <end position="206"/>
    </location>
</feature>
<keyword evidence="5" id="KW-1185">Reference proteome</keyword>
<keyword evidence="1" id="KW-0472">Membrane</keyword>
<evidence type="ECO:0000313" key="5">
    <source>
        <dbReference type="Proteomes" id="UP000010433"/>
    </source>
</evidence>
<proteinExistence type="predicted"/>
<dbReference type="PATRIC" id="fig|1127699.3.peg.460"/>
<dbReference type="Pfam" id="PF19762">
    <property type="entry name" value="DUF6249"/>
    <property type="match status" value="1"/>
</dbReference>
<dbReference type="Proteomes" id="UP000010433">
    <property type="component" value="Unassembled WGS sequence"/>
</dbReference>
<keyword evidence="1" id="KW-1133">Transmembrane helix</keyword>
<comment type="caution">
    <text evidence="4">The sequence shown here is derived from an EMBL/GenBank/DDBJ whole genome shotgun (WGS) entry which is preliminary data.</text>
</comment>